<evidence type="ECO:0000313" key="3">
    <source>
        <dbReference type="Proteomes" id="UP001232245"/>
    </source>
</evidence>
<organism evidence="2 3">
    <name type="scientific">Metabacillus niabensis</name>
    <dbReference type="NCBI Taxonomy" id="324854"/>
    <lineage>
        <taxon>Bacteria</taxon>
        <taxon>Bacillati</taxon>
        <taxon>Bacillota</taxon>
        <taxon>Bacilli</taxon>
        <taxon>Bacillales</taxon>
        <taxon>Bacillaceae</taxon>
        <taxon>Metabacillus</taxon>
    </lineage>
</organism>
<evidence type="ECO:0000313" key="2">
    <source>
        <dbReference type="EMBL" id="MDQ0223786.1"/>
    </source>
</evidence>
<keyword evidence="1" id="KW-1133">Transmembrane helix</keyword>
<keyword evidence="2" id="KW-0240">DNA-directed RNA polymerase</keyword>
<feature type="transmembrane region" description="Helical" evidence="1">
    <location>
        <begin position="29"/>
        <end position="50"/>
    </location>
</feature>
<accession>A0ABT9YUW4</accession>
<reference evidence="2 3" key="1">
    <citation type="submission" date="2023-07" db="EMBL/GenBank/DDBJ databases">
        <title>Genomic Encyclopedia of Type Strains, Phase IV (KMG-IV): sequencing the most valuable type-strain genomes for metagenomic binning, comparative biology and taxonomic classification.</title>
        <authorList>
            <person name="Goeker M."/>
        </authorList>
    </citation>
    <scope>NUCLEOTIDE SEQUENCE [LARGE SCALE GENOMIC DNA]</scope>
    <source>
        <strain evidence="2 3">DSM 17723</strain>
    </source>
</reference>
<protein>
    <submittedName>
        <fullName evidence="2">DNA-directed RNA polymerase subunit RPC12/RpoP/uncharacterized membrane protein YtjA (UPF0391 family)</fullName>
    </submittedName>
</protein>
<name>A0ABT9YUW4_9BACI</name>
<sequence length="98" mass="10949">MGKIAFYVGIIVVTVSLIVGFSTGSFLKFIGIGTFGGSIALILFLLNLLLHNQKMILAKLNEHEEMVKKLRNNIDCPNCHYKFNEMLTSCPHCGYRAK</sequence>
<feature type="transmembrane region" description="Helical" evidence="1">
    <location>
        <begin position="5"/>
        <end position="23"/>
    </location>
</feature>
<keyword evidence="1" id="KW-0812">Transmembrane</keyword>
<gene>
    <name evidence="2" type="ORF">J2S02_000108</name>
</gene>
<keyword evidence="2" id="KW-0804">Transcription</keyword>
<proteinExistence type="predicted"/>
<dbReference type="GO" id="GO:0000428">
    <property type="term" value="C:DNA-directed RNA polymerase complex"/>
    <property type="evidence" value="ECO:0007669"/>
    <property type="project" value="UniProtKB-KW"/>
</dbReference>
<comment type="caution">
    <text evidence="2">The sequence shown here is derived from an EMBL/GenBank/DDBJ whole genome shotgun (WGS) entry which is preliminary data.</text>
</comment>
<dbReference type="EMBL" id="JAUSTZ010000001">
    <property type="protein sequence ID" value="MDQ0223786.1"/>
    <property type="molecule type" value="Genomic_DNA"/>
</dbReference>
<keyword evidence="3" id="KW-1185">Reference proteome</keyword>
<dbReference type="RefSeq" id="WP_174879870.1">
    <property type="nucleotide sequence ID" value="NZ_CADEPK010000076.1"/>
</dbReference>
<evidence type="ECO:0000256" key="1">
    <source>
        <dbReference type="SAM" id="Phobius"/>
    </source>
</evidence>
<keyword evidence="1" id="KW-0472">Membrane</keyword>
<dbReference type="Proteomes" id="UP001232245">
    <property type="component" value="Unassembled WGS sequence"/>
</dbReference>